<proteinExistence type="predicted"/>
<dbReference type="RefSeq" id="WP_125693349.1">
    <property type="nucleotide sequence ID" value="NZ_JBHSSK010000004.1"/>
</dbReference>
<reference evidence="2" key="1">
    <citation type="journal article" date="2019" name="Int. J. Syst. Evol. Microbiol.">
        <title>The Global Catalogue of Microorganisms (GCM) 10K type strain sequencing project: providing services to taxonomists for standard genome sequencing and annotation.</title>
        <authorList>
            <consortium name="The Broad Institute Genomics Platform"/>
            <consortium name="The Broad Institute Genome Sequencing Center for Infectious Disease"/>
            <person name="Wu L."/>
            <person name="Ma J."/>
        </authorList>
    </citation>
    <scope>NUCLEOTIDE SEQUENCE [LARGE SCALE GENOMIC DNA]</scope>
    <source>
        <strain evidence="2">CCM 8905</strain>
    </source>
</reference>
<keyword evidence="2" id="KW-1185">Reference proteome</keyword>
<sequence length="198" mass="23309">MNKNMKLQSDVRSHNLEAAPSPFDHTAIKLGAAHQKNVMACKQSEQALYDYLPEAGWSEFRNQHLLYEDIRDLAYFRLNFFAGPIQKLIDVLGIGYQLEVWDRKSHRKHSFTKDRLRDARFVQAEEGDLVETLFYPLVGYRIRRSFTIVDTRIYWKKTQFFVNGKRVLVDEGLMQLQKQINQVKDWPQGPNFRIADLT</sequence>
<dbReference type="EMBL" id="JBHSSK010000004">
    <property type="protein sequence ID" value="MFC6205996.1"/>
    <property type="molecule type" value="Genomic_DNA"/>
</dbReference>
<dbReference type="Proteomes" id="UP001596254">
    <property type="component" value="Unassembled WGS sequence"/>
</dbReference>
<comment type="caution">
    <text evidence="1">The sequence shown here is derived from an EMBL/GenBank/DDBJ whole genome shotgun (WGS) entry which is preliminary data.</text>
</comment>
<protein>
    <recommendedName>
        <fullName evidence="3">Transposase</fullName>
    </recommendedName>
</protein>
<organism evidence="1 2">
    <name type="scientific">Levilactobacillus tongjiangensis</name>
    <dbReference type="NCBI Taxonomy" id="2486023"/>
    <lineage>
        <taxon>Bacteria</taxon>
        <taxon>Bacillati</taxon>
        <taxon>Bacillota</taxon>
        <taxon>Bacilli</taxon>
        <taxon>Lactobacillales</taxon>
        <taxon>Lactobacillaceae</taxon>
        <taxon>Levilactobacillus</taxon>
    </lineage>
</organism>
<accession>A0ABW1SNE2</accession>
<evidence type="ECO:0000313" key="1">
    <source>
        <dbReference type="EMBL" id="MFC6205996.1"/>
    </source>
</evidence>
<name>A0ABW1SNE2_9LACO</name>
<gene>
    <name evidence="1" type="ORF">ACFP1G_00610</name>
</gene>
<evidence type="ECO:0000313" key="2">
    <source>
        <dbReference type="Proteomes" id="UP001596254"/>
    </source>
</evidence>
<evidence type="ECO:0008006" key="3">
    <source>
        <dbReference type="Google" id="ProtNLM"/>
    </source>
</evidence>